<dbReference type="AlphaFoldDB" id="A0A4P9Y8X1"/>
<accession>A0A4P9Y8X1</accession>
<protein>
    <submittedName>
        <fullName evidence="1">Uncharacterized protein</fullName>
    </submittedName>
</protein>
<organism evidence="1 2">
    <name type="scientific">Rozella allomycis (strain CSF55)</name>
    <dbReference type="NCBI Taxonomy" id="988480"/>
    <lineage>
        <taxon>Eukaryota</taxon>
        <taxon>Fungi</taxon>
        <taxon>Fungi incertae sedis</taxon>
        <taxon>Cryptomycota</taxon>
        <taxon>Cryptomycota incertae sedis</taxon>
        <taxon>Rozella</taxon>
    </lineage>
</organism>
<reference evidence="2" key="1">
    <citation type="journal article" date="2018" name="Nat. Microbiol.">
        <title>Leveraging single-cell genomics to expand the fungal tree of life.</title>
        <authorList>
            <person name="Ahrendt S.R."/>
            <person name="Quandt C.A."/>
            <person name="Ciobanu D."/>
            <person name="Clum A."/>
            <person name="Salamov A."/>
            <person name="Andreopoulos B."/>
            <person name="Cheng J.F."/>
            <person name="Woyke T."/>
            <person name="Pelin A."/>
            <person name="Henrissat B."/>
            <person name="Reynolds N.K."/>
            <person name="Benny G.L."/>
            <person name="Smith M.E."/>
            <person name="James T.Y."/>
            <person name="Grigoriev I.V."/>
        </authorList>
    </citation>
    <scope>NUCLEOTIDE SEQUENCE [LARGE SCALE GENOMIC DNA]</scope>
    <source>
        <strain evidence="2">CSF55</strain>
    </source>
</reference>
<dbReference type="Proteomes" id="UP000281549">
    <property type="component" value="Unassembled WGS sequence"/>
</dbReference>
<dbReference type="EMBL" id="ML008396">
    <property type="protein sequence ID" value="RKP15627.1"/>
    <property type="molecule type" value="Genomic_DNA"/>
</dbReference>
<name>A0A4P9Y8X1_ROZAC</name>
<gene>
    <name evidence="1" type="ORF">ROZALSC1DRAFT_32041</name>
</gene>
<evidence type="ECO:0000313" key="2">
    <source>
        <dbReference type="Proteomes" id="UP000281549"/>
    </source>
</evidence>
<evidence type="ECO:0000313" key="1">
    <source>
        <dbReference type="EMBL" id="RKP15627.1"/>
    </source>
</evidence>
<sequence>MIKIKEKKENIEENNEKHVVEKEVNLLEEYPARSPSVNLETFKLCQTPLTFYANSAKLRPYGISSAKLKCDEAYLIVSREESGYKKGSENK</sequence>
<proteinExistence type="predicted"/>